<evidence type="ECO:0000256" key="1">
    <source>
        <dbReference type="SAM" id="SignalP"/>
    </source>
</evidence>
<evidence type="ECO:0000313" key="2">
    <source>
        <dbReference type="EMBL" id="WCT56655.1"/>
    </source>
</evidence>
<dbReference type="EMBL" id="CP117416">
    <property type="protein sequence ID" value="WCT56655.1"/>
    <property type="molecule type" value="Genomic_DNA"/>
</dbReference>
<dbReference type="InterPro" id="IPR024291">
    <property type="entry name" value="DUF3829"/>
</dbReference>
<accession>A0AAX3M410</accession>
<name>A0AAX3M410_9BACL</name>
<protein>
    <submittedName>
        <fullName evidence="2">YiiG family protein</fullName>
    </submittedName>
</protein>
<proteinExistence type="predicted"/>
<dbReference type="Pfam" id="PF12889">
    <property type="entry name" value="DUF3829"/>
    <property type="match status" value="1"/>
</dbReference>
<keyword evidence="3" id="KW-1185">Reference proteome</keyword>
<feature type="chain" id="PRO_5043802647" evidence="1">
    <location>
        <begin position="22"/>
        <end position="332"/>
    </location>
</feature>
<feature type="signal peptide" evidence="1">
    <location>
        <begin position="1"/>
        <end position="21"/>
    </location>
</feature>
<gene>
    <name evidence="2" type="ORF">PQ456_03795</name>
</gene>
<sequence>MILRKLSFIITSILLVTALSACSGMTSSINQTGSGMNKGESQKIEKYNSYVMLNNLMTGRINEVLLHYFEKFGTEKKPVIEKNLSFIMLDVPASQREVIDQAQGYTTSQPAFASADATVTQLTPVIKELLAVLDEMKVYYDSKGYVDDNFAKGKQLHTKLINANLTYEKAAKAYFKALQQMDAEQRLADLKNFKDSGQQIRYNALKFMIDAEATAIEMSEQGINASNVLELDMKKFKAKYDLMTADLNTLVTLSKDQQQIQKEGMNSFSIENYVHSATEAKAAASKIIERINKKEPVSDSDLSGQFLDTTDGTPENFNYLLSKAIERYNEIN</sequence>
<dbReference type="KEGG" id="pka:PQ456_03795"/>
<dbReference type="RefSeq" id="WP_273614927.1">
    <property type="nucleotide sequence ID" value="NZ_CP117416.1"/>
</dbReference>
<organism evidence="2 3">
    <name type="scientific">Paenibacillus kyungheensis</name>
    <dbReference type="NCBI Taxonomy" id="1452732"/>
    <lineage>
        <taxon>Bacteria</taxon>
        <taxon>Bacillati</taxon>
        <taxon>Bacillota</taxon>
        <taxon>Bacilli</taxon>
        <taxon>Bacillales</taxon>
        <taxon>Paenibacillaceae</taxon>
        <taxon>Paenibacillus</taxon>
    </lineage>
</organism>
<reference evidence="2 3" key="1">
    <citation type="submission" date="2023-02" db="EMBL/GenBank/DDBJ databases">
        <title>Genome sequence of Paenibacillus kyungheensis KACC 18744.</title>
        <authorList>
            <person name="Kim S."/>
            <person name="Heo J."/>
            <person name="Kwon S.-W."/>
        </authorList>
    </citation>
    <scope>NUCLEOTIDE SEQUENCE [LARGE SCALE GENOMIC DNA]</scope>
    <source>
        <strain evidence="2 3">KACC 18744</strain>
    </source>
</reference>
<dbReference type="AlphaFoldDB" id="A0AAX3M410"/>
<dbReference type="PROSITE" id="PS51257">
    <property type="entry name" value="PROKAR_LIPOPROTEIN"/>
    <property type="match status" value="1"/>
</dbReference>
<evidence type="ECO:0000313" key="3">
    <source>
        <dbReference type="Proteomes" id="UP001220509"/>
    </source>
</evidence>
<keyword evidence="1" id="KW-0732">Signal</keyword>
<dbReference type="Proteomes" id="UP001220509">
    <property type="component" value="Chromosome"/>
</dbReference>